<dbReference type="RefSeq" id="WP_013913791.1">
    <property type="nucleotide sequence ID" value="NC_015689.1"/>
</dbReference>
<dbReference type="EMBL" id="CP002827">
    <property type="protein sequence ID" value="AEI08168.1"/>
    <property type="molecule type" value="Genomic_DNA"/>
</dbReference>
<reference evidence="1 2" key="1">
    <citation type="journal article" date="2003" name="Gene">
        <title>Complete nucleotide sequence of the circular megaplasmid pHCG3 of Oligotropha carboxidovorans: function in the chemolithoautotrophic utilization of CO, H(2) and CO(2).</title>
        <authorList>
            <person name="Fuhrmann S."/>
            <person name="Ferner M."/>
            <person name="Jeffke T."/>
            <person name="Henne A."/>
            <person name="Gottschalk G."/>
            <person name="Meyer O."/>
        </authorList>
    </citation>
    <scope>NUCLEOTIDE SEQUENCE [LARGE SCALE GENOMIC DNA]</scope>
    <source>
        <strain evidence="2">ATCC 49405 / DSM 1227 / KCTC 32145 / OM5</strain>
        <plasmid evidence="1">pHCG3</plasmid>
    </source>
</reference>
<keyword evidence="2" id="KW-1185">Reference proteome</keyword>
<organism evidence="1 2">
    <name type="scientific">Afipia carboxidovorans (strain ATCC 49405 / DSM 1227 / KCTC 32145 / OM5)</name>
    <name type="common">Oligotropha carboxidovorans</name>
    <dbReference type="NCBI Taxonomy" id="504832"/>
    <lineage>
        <taxon>Bacteria</taxon>
        <taxon>Pseudomonadati</taxon>
        <taxon>Pseudomonadota</taxon>
        <taxon>Alphaproteobacteria</taxon>
        <taxon>Hyphomicrobiales</taxon>
        <taxon>Nitrobacteraceae</taxon>
        <taxon>Afipia</taxon>
    </lineage>
</organism>
<accession>F8C158</accession>
<dbReference type="Proteomes" id="UP000007730">
    <property type="component" value="Plasmid pHCG3"/>
</dbReference>
<keyword evidence="1" id="KW-0614">Plasmid</keyword>
<evidence type="ECO:0000313" key="2">
    <source>
        <dbReference type="Proteomes" id="UP000007730"/>
    </source>
</evidence>
<sequence>MTTYLVAVRLLIEANTDPEGEVADVLHGILTENMRKYAGPQSSLIDWAIAAGNFSESIAPVVTSGDYEPNETAFPSWPAERRP</sequence>
<protein>
    <submittedName>
        <fullName evidence="1">Uncharacterized protein</fullName>
    </submittedName>
</protein>
<dbReference type="KEGG" id="ocg:OCA5_pHCG300950"/>
<evidence type="ECO:0000313" key="1">
    <source>
        <dbReference type="EMBL" id="AEI08168.1"/>
    </source>
</evidence>
<proteinExistence type="predicted"/>
<geneLocation type="plasmid" evidence="1 2">
    <name>pHCG3</name>
</geneLocation>
<dbReference type="HOGENOM" id="CLU_2539268_0_0_5"/>
<reference evidence="1 2" key="2">
    <citation type="journal article" date="2011" name="J. Bacteriol.">
        <title>Complete genome sequences of the chemolithoautotrophic Oligotropha carboxidovorans strains OM4 and OM5.</title>
        <authorList>
            <person name="Volland S."/>
            <person name="Rachinger M."/>
            <person name="Strittmatter A."/>
            <person name="Daniel R."/>
            <person name="Gottschalk G."/>
            <person name="Meyer O."/>
        </authorList>
    </citation>
    <scope>NUCLEOTIDE SEQUENCE [LARGE SCALE GENOMIC DNA]</scope>
    <source>
        <strain evidence="2">ATCC 49405 / DSM 1227 / KCTC 32145 / OM5</strain>
        <plasmid evidence="1">pHCG3</plasmid>
    </source>
</reference>
<dbReference type="AlphaFoldDB" id="F8C158"/>
<gene>
    <name evidence="1" type="ordered locus">OCA5_pHCG300950</name>
</gene>
<dbReference type="OrthoDB" id="8265439at2"/>
<name>F8C158_AFIC5</name>